<name>A0A2P6FCG8_9MOLU</name>
<dbReference type="EMBL" id="JTLV02000001">
    <property type="protein sequence ID" value="PQM31159.1"/>
    <property type="molecule type" value="Genomic_DNA"/>
</dbReference>
<keyword evidence="1" id="KW-0812">Transmembrane</keyword>
<keyword evidence="3" id="KW-1185">Reference proteome</keyword>
<comment type="caution">
    <text evidence="2">The sequence shown here is derived from an EMBL/GenBank/DDBJ whole genome shotgun (WGS) entry which is preliminary data.</text>
</comment>
<gene>
    <name evidence="2" type="ORF">SMSRO_SF009620</name>
</gene>
<dbReference type="Proteomes" id="UP000031565">
    <property type="component" value="Unassembled WGS sequence"/>
</dbReference>
<dbReference type="AlphaFoldDB" id="A0A2P6FCG8"/>
<protein>
    <submittedName>
        <fullName evidence="2">Uncharacterized protein</fullName>
    </submittedName>
</protein>
<keyword evidence="1" id="KW-0472">Membrane</keyword>
<proteinExistence type="predicted"/>
<reference evidence="2 3" key="1">
    <citation type="journal article" date="2015" name="MBio">
        <title>Genome sequence of the Drosophila melanogaster male-killing Spiroplasma strain MSRO endosymbiont.</title>
        <authorList>
            <person name="Paredes J.C."/>
            <person name="Herren J.K."/>
            <person name="Schupfer F."/>
            <person name="Marin R."/>
            <person name="Claverol S."/>
            <person name="Kuo C.H."/>
            <person name="Lemaitre B."/>
            <person name="Beven L."/>
        </authorList>
    </citation>
    <scope>NUCLEOTIDE SEQUENCE [LARGE SCALE GENOMIC DNA]</scope>
    <source>
        <strain evidence="2 3">MSRO</strain>
    </source>
</reference>
<accession>A0A2P6FCG8</accession>
<keyword evidence="1" id="KW-1133">Transmembrane helix</keyword>
<evidence type="ECO:0000256" key="1">
    <source>
        <dbReference type="SAM" id="Phobius"/>
    </source>
</evidence>
<evidence type="ECO:0000313" key="2">
    <source>
        <dbReference type="EMBL" id="PQM31159.1"/>
    </source>
</evidence>
<sequence>MLNTIIGMMGTIAVIGLFGCLWKFLGIKFKKWKNKFNQLNTKKFAE</sequence>
<feature type="transmembrane region" description="Helical" evidence="1">
    <location>
        <begin position="6"/>
        <end position="25"/>
    </location>
</feature>
<organism evidence="2 3">
    <name type="scientific">Spiroplasma poulsonii</name>
    <dbReference type="NCBI Taxonomy" id="2138"/>
    <lineage>
        <taxon>Bacteria</taxon>
        <taxon>Bacillati</taxon>
        <taxon>Mycoplasmatota</taxon>
        <taxon>Mollicutes</taxon>
        <taxon>Entomoplasmatales</taxon>
        <taxon>Spiroplasmataceae</taxon>
        <taxon>Spiroplasma</taxon>
    </lineage>
</organism>
<evidence type="ECO:0000313" key="3">
    <source>
        <dbReference type="Proteomes" id="UP000031565"/>
    </source>
</evidence>